<feature type="binding site" evidence="9">
    <location>
        <position position="334"/>
    </location>
    <ligand>
        <name>Fe(2+)</name>
        <dbReference type="ChEBI" id="CHEBI:29033"/>
    </ligand>
</feature>
<organism evidence="11 12">
    <name type="scientific">Ciceribacter selenitireducens ATCC BAA-1503</name>
    <dbReference type="NCBI Taxonomy" id="1336235"/>
    <lineage>
        <taxon>Bacteria</taxon>
        <taxon>Pseudomonadati</taxon>
        <taxon>Pseudomonadota</taxon>
        <taxon>Alphaproteobacteria</taxon>
        <taxon>Hyphomicrobiales</taxon>
        <taxon>Rhizobiaceae</taxon>
        <taxon>Ciceribacter</taxon>
    </lineage>
</organism>
<dbReference type="InterPro" id="IPR019772">
    <property type="entry name" value="Ferrochelatase_AS"/>
</dbReference>
<dbReference type="GO" id="GO:0004325">
    <property type="term" value="F:ferrochelatase activity"/>
    <property type="evidence" value="ECO:0007669"/>
    <property type="project" value="UniProtKB-UniRule"/>
</dbReference>
<dbReference type="PANTHER" id="PTHR11108:SF1">
    <property type="entry name" value="FERROCHELATASE, MITOCHONDRIAL"/>
    <property type="match status" value="1"/>
</dbReference>
<evidence type="ECO:0000256" key="6">
    <source>
        <dbReference type="ARBA" id="ARBA00023239"/>
    </source>
</evidence>
<dbReference type="PANTHER" id="PTHR11108">
    <property type="entry name" value="FERROCHELATASE"/>
    <property type="match status" value="1"/>
</dbReference>
<accession>A0A376AGW3</accession>
<evidence type="ECO:0000256" key="10">
    <source>
        <dbReference type="RuleBase" id="RU000607"/>
    </source>
</evidence>
<dbReference type="InterPro" id="IPR001015">
    <property type="entry name" value="Ferrochelatase"/>
</dbReference>
<dbReference type="Pfam" id="PF00762">
    <property type="entry name" value="Ferrochelatase"/>
    <property type="match status" value="1"/>
</dbReference>
<keyword evidence="7 9" id="KW-0627">Porphyrin biosynthesis</keyword>
<comment type="subcellular location">
    <subcellularLocation>
        <location evidence="9 10">Cytoplasm</location>
    </subcellularLocation>
</comment>
<dbReference type="AlphaFoldDB" id="A0A376AGW3"/>
<dbReference type="EMBL" id="UEYP01000003">
    <property type="protein sequence ID" value="SSC67038.1"/>
    <property type="molecule type" value="Genomic_DNA"/>
</dbReference>
<dbReference type="InterPro" id="IPR033659">
    <property type="entry name" value="Ferrochelatase_N"/>
</dbReference>
<comment type="function">
    <text evidence="9 10">Catalyzes the ferrous insertion into protoporphyrin IX.</text>
</comment>
<evidence type="ECO:0000256" key="3">
    <source>
        <dbReference type="ARBA" id="ARBA00022723"/>
    </source>
</evidence>
<keyword evidence="6 9" id="KW-0456">Lyase</keyword>
<keyword evidence="4 9" id="KW-0408">Iron</keyword>
<feature type="binding site" evidence="9">
    <location>
        <position position="253"/>
    </location>
    <ligand>
        <name>Fe(2+)</name>
        <dbReference type="ChEBI" id="CHEBI:29033"/>
    </ligand>
</feature>
<dbReference type="Gene3D" id="3.40.50.1400">
    <property type="match status" value="2"/>
</dbReference>
<gene>
    <name evidence="9" type="primary">hemH</name>
    <name evidence="11" type="ORF">RHIZ70_2746</name>
</gene>
<comment type="catalytic activity">
    <reaction evidence="9 10">
        <text>heme b + 2 H(+) = protoporphyrin IX + Fe(2+)</text>
        <dbReference type="Rhea" id="RHEA:22584"/>
        <dbReference type="ChEBI" id="CHEBI:15378"/>
        <dbReference type="ChEBI" id="CHEBI:29033"/>
        <dbReference type="ChEBI" id="CHEBI:57306"/>
        <dbReference type="ChEBI" id="CHEBI:60344"/>
        <dbReference type="EC" id="4.98.1.1"/>
    </reaction>
</comment>
<dbReference type="EC" id="4.98.1.1" evidence="9 10"/>
<comment type="similarity">
    <text evidence="1 9 10">Belongs to the ferrochelatase family.</text>
</comment>
<dbReference type="PROSITE" id="PS00534">
    <property type="entry name" value="FERROCHELATASE"/>
    <property type="match status" value="1"/>
</dbReference>
<dbReference type="InterPro" id="IPR033644">
    <property type="entry name" value="Ferrochelatase_C"/>
</dbReference>
<evidence type="ECO:0000256" key="7">
    <source>
        <dbReference type="ARBA" id="ARBA00023244"/>
    </source>
</evidence>
<comment type="pathway">
    <text evidence="9 10">Porphyrin-containing compound metabolism; protoheme biosynthesis; protoheme from protoporphyrin-IX: step 1/1.</text>
</comment>
<proteinExistence type="inferred from homology"/>
<protein>
    <recommendedName>
        <fullName evidence="9 10">Ferrochelatase</fullName>
        <ecNumber evidence="9 10">4.98.1.1</ecNumber>
    </recommendedName>
    <alternativeName>
        <fullName evidence="9">Heme synthase</fullName>
    </alternativeName>
    <alternativeName>
        <fullName evidence="9">Protoheme ferro-lyase</fullName>
    </alternativeName>
</protein>
<keyword evidence="5 9" id="KW-0350">Heme biosynthesis</keyword>
<evidence type="ECO:0000256" key="4">
    <source>
        <dbReference type="ARBA" id="ARBA00023004"/>
    </source>
</evidence>
<keyword evidence="2 9" id="KW-0963">Cytoplasm</keyword>
<dbReference type="FunFam" id="3.40.50.1400:FF:000002">
    <property type="entry name" value="Ferrochelatase"/>
    <property type="match status" value="1"/>
</dbReference>
<sequence length="383" mass="44168">MPQVHDRSGVSRAGFCFYEMIFETPSNVMDLDRNHQDIDMTADTSHLPSDHPPVRFGKVGVLLVNLGTPDGTDYTSMRRYLKEFLMDKRVIEWSPWKWYPILFGIVLNTRPQKVGKAYEEIWNKDKDESYLRTYTRSQAELMSEALKEYPHVIVDWAMRYGQPSIASKIDALHAAGCEKILIFPLYPQYAASTTATVNDKAFEHLMKMRWQPAIRTVPRYHDDPTYIDALAISVEKKLATLDWEPEILITSFHGIPQSYFKQGDPYHCHCMKTGRLLRERLGLPKEKFMVTFQSRFGPEEWLQPYTDKTMEKLAKDGVKRIAIMNPGFVSDCLETLEEIAGEAGEIFHHNGGEKFVHIPCLNDSPEGMSVLEKVVRRELQGWV</sequence>
<keyword evidence="12" id="KW-1185">Reference proteome</keyword>
<dbReference type="Proteomes" id="UP000254764">
    <property type="component" value="Unassembled WGS sequence"/>
</dbReference>
<name>A0A376AGW3_9HYPH</name>
<dbReference type="CDD" id="cd00419">
    <property type="entry name" value="Ferrochelatase_C"/>
    <property type="match status" value="1"/>
</dbReference>
<evidence type="ECO:0000256" key="8">
    <source>
        <dbReference type="ARBA" id="ARBA00024536"/>
    </source>
</evidence>
<evidence type="ECO:0000313" key="12">
    <source>
        <dbReference type="Proteomes" id="UP000254764"/>
    </source>
</evidence>
<evidence type="ECO:0000256" key="1">
    <source>
        <dbReference type="ARBA" id="ARBA00007718"/>
    </source>
</evidence>
<dbReference type="GO" id="GO:0006783">
    <property type="term" value="P:heme biosynthetic process"/>
    <property type="evidence" value="ECO:0007669"/>
    <property type="project" value="UniProtKB-UniRule"/>
</dbReference>
<reference evidence="12" key="1">
    <citation type="submission" date="2018-07" db="EMBL/GenBank/DDBJ databases">
        <authorList>
            <person name="Peiro R."/>
            <person name="Begona"/>
            <person name="Cbmso G."/>
            <person name="Lopez M."/>
            <person name="Gonzalez S."/>
        </authorList>
    </citation>
    <scope>NUCLEOTIDE SEQUENCE [LARGE SCALE GENOMIC DNA]</scope>
</reference>
<dbReference type="UniPathway" id="UPA00252">
    <property type="reaction ID" value="UER00325"/>
</dbReference>
<dbReference type="STRING" id="1336235.GCA_000518785_02271"/>
<dbReference type="CDD" id="cd03411">
    <property type="entry name" value="Ferrochelatase_N"/>
    <property type="match status" value="1"/>
</dbReference>
<evidence type="ECO:0000256" key="2">
    <source>
        <dbReference type="ARBA" id="ARBA00022490"/>
    </source>
</evidence>
<dbReference type="HAMAP" id="MF_00323">
    <property type="entry name" value="Ferrochelatase"/>
    <property type="match status" value="1"/>
</dbReference>
<evidence type="ECO:0000313" key="11">
    <source>
        <dbReference type="EMBL" id="SSC67038.1"/>
    </source>
</evidence>
<evidence type="ECO:0000256" key="9">
    <source>
        <dbReference type="HAMAP-Rule" id="MF_00323"/>
    </source>
</evidence>
<dbReference type="SUPFAM" id="SSF53800">
    <property type="entry name" value="Chelatase"/>
    <property type="match status" value="1"/>
</dbReference>
<dbReference type="NCBIfam" id="TIGR00109">
    <property type="entry name" value="hemH"/>
    <property type="match status" value="1"/>
</dbReference>
<comment type="catalytic activity">
    <reaction evidence="8">
        <text>Fe-coproporphyrin III + 2 H(+) = coproporphyrin III + Fe(2+)</text>
        <dbReference type="Rhea" id="RHEA:49572"/>
        <dbReference type="ChEBI" id="CHEBI:15378"/>
        <dbReference type="ChEBI" id="CHEBI:29033"/>
        <dbReference type="ChEBI" id="CHEBI:68438"/>
        <dbReference type="ChEBI" id="CHEBI:131725"/>
        <dbReference type="EC" id="4.99.1.9"/>
    </reaction>
    <physiologicalReaction direction="right-to-left" evidence="8">
        <dbReference type="Rhea" id="RHEA:49574"/>
    </physiologicalReaction>
</comment>
<dbReference type="GO" id="GO:0046872">
    <property type="term" value="F:metal ion binding"/>
    <property type="evidence" value="ECO:0007669"/>
    <property type="project" value="UniProtKB-KW"/>
</dbReference>
<evidence type="ECO:0000256" key="5">
    <source>
        <dbReference type="ARBA" id="ARBA00023133"/>
    </source>
</evidence>
<keyword evidence="3 9" id="KW-0479">Metal-binding</keyword>
<dbReference type="GO" id="GO:0005737">
    <property type="term" value="C:cytoplasm"/>
    <property type="evidence" value="ECO:0007669"/>
    <property type="project" value="UniProtKB-SubCell"/>
</dbReference>